<dbReference type="Proteomes" id="UP001210211">
    <property type="component" value="Unassembled WGS sequence"/>
</dbReference>
<feature type="region of interest" description="Disordered" evidence="4">
    <location>
        <begin position="1"/>
        <end position="20"/>
    </location>
</feature>
<accession>A0AAD6EY62</accession>
<evidence type="ECO:0000256" key="4">
    <source>
        <dbReference type="SAM" id="MobiDB-lite"/>
    </source>
</evidence>
<proteinExistence type="predicted"/>
<keyword evidence="1" id="KW-0677">Repeat</keyword>
<feature type="domain" description="RRM" evidence="5">
    <location>
        <begin position="112"/>
        <end position="183"/>
    </location>
</feature>
<protein>
    <recommendedName>
        <fullName evidence="5">RRM domain-containing protein</fullName>
    </recommendedName>
</protein>
<dbReference type="GO" id="GO:0003723">
    <property type="term" value="F:RNA binding"/>
    <property type="evidence" value="ECO:0007669"/>
    <property type="project" value="UniProtKB-UniRule"/>
</dbReference>
<evidence type="ECO:0000256" key="2">
    <source>
        <dbReference type="ARBA" id="ARBA00022884"/>
    </source>
</evidence>
<dbReference type="SUPFAM" id="SSF54928">
    <property type="entry name" value="RNA-binding domain, RBD"/>
    <property type="match status" value="2"/>
</dbReference>
<evidence type="ECO:0000259" key="5">
    <source>
        <dbReference type="PROSITE" id="PS50102"/>
    </source>
</evidence>
<evidence type="ECO:0000313" key="7">
    <source>
        <dbReference type="Proteomes" id="UP001210211"/>
    </source>
</evidence>
<evidence type="ECO:0000313" key="6">
    <source>
        <dbReference type="EMBL" id="KAJ3705444.1"/>
    </source>
</evidence>
<gene>
    <name evidence="6" type="ORF">LUZ61_009149</name>
</gene>
<dbReference type="Gene3D" id="3.30.70.330">
    <property type="match status" value="2"/>
</dbReference>
<reference evidence="6 7" key="1">
    <citation type="journal article" date="2022" name="Cell">
        <title>Repeat-based holocentromeres influence genome architecture and karyotype evolution.</title>
        <authorList>
            <person name="Hofstatter P.G."/>
            <person name="Thangavel G."/>
            <person name="Lux T."/>
            <person name="Neumann P."/>
            <person name="Vondrak T."/>
            <person name="Novak P."/>
            <person name="Zhang M."/>
            <person name="Costa L."/>
            <person name="Castellani M."/>
            <person name="Scott A."/>
            <person name="Toegelov H."/>
            <person name="Fuchs J."/>
            <person name="Mata-Sucre Y."/>
            <person name="Dias Y."/>
            <person name="Vanzela A.L.L."/>
            <person name="Huettel B."/>
            <person name="Almeida C.C.S."/>
            <person name="Simkova H."/>
            <person name="Souza G."/>
            <person name="Pedrosa-Harand A."/>
            <person name="Macas J."/>
            <person name="Mayer K.F.X."/>
            <person name="Houben A."/>
            <person name="Marques A."/>
        </authorList>
    </citation>
    <scope>NUCLEOTIDE SEQUENCE [LARGE SCALE GENOMIC DNA]</scope>
    <source>
        <strain evidence="6">RhyTen1mFocal</strain>
    </source>
</reference>
<comment type="caution">
    <text evidence="6">The sequence shown here is derived from an EMBL/GenBank/DDBJ whole genome shotgun (WGS) entry which is preliminary data.</text>
</comment>
<dbReference type="InterPro" id="IPR012677">
    <property type="entry name" value="Nucleotide-bd_a/b_plait_sf"/>
</dbReference>
<dbReference type="EMBL" id="JAMRDG010000001">
    <property type="protein sequence ID" value="KAJ3705444.1"/>
    <property type="molecule type" value="Genomic_DNA"/>
</dbReference>
<dbReference type="Pfam" id="PF00076">
    <property type="entry name" value="RRM_1"/>
    <property type="match status" value="1"/>
</dbReference>
<keyword evidence="2 3" id="KW-0694">RNA-binding</keyword>
<feature type="domain" description="RRM" evidence="5">
    <location>
        <begin position="21"/>
        <end position="95"/>
    </location>
</feature>
<dbReference type="InterPro" id="IPR000504">
    <property type="entry name" value="RRM_dom"/>
</dbReference>
<feature type="compositionally biased region" description="Basic residues" evidence="4">
    <location>
        <begin position="1"/>
        <end position="14"/>
    </location>
</feature>
<name>A0AAD6EY62_9POAL</name>
<dbReference type="AlphaFoldDB" id="A0AAD6EY62"/>
<dbReference type="InterPro" id="IPR035979">
    <property type="entry name" value="RBD_domain_sf"/>
</dbReference>
<dbReference type="PROSITE" id="PS50102">
    <property type="entry name" value="RRM"/>
    <property type="match status" value="2"/>
</dbReference>
<keyword evidence="7" id="KW-1185">Reference proteome</keyword>
<dbReference type="PANTHER" id="PTHR13976">
    <property type="entry name" value="HETEROGENEOUS NUCLEAR RIBONUCLEOPROTEIN-RELATED"/>
    <property type="match status" value="1"/>
</dbReference>
<sequence>MARNRPGRRNRGPGHRGPPFPAVFLAGLPRTCKEDDVRRFLSELDLVEILFKRIRGRFTGLAYCKLEESDEVSIALQQHRQKIGRHVVRVKPCKEQVYRRVLAQARRFVYTPILKMQGLPSSVKKSDIIDFFPDFHLTKRRVQLGPNGLAFVTFLTHDECQASLDLNGVPLLGCPVELSPSHRQEKADAGTTIGMEVATGATENAGAAAAGAWFA</sequence>
<organism evidence="6 7">
    <name type="scientific">Rhynchospora tenuis</name>
    <dbReference type="NCBI Taxonomy" id="198213"/>
    <lineage>
        <taxon>Eukaryota</taxon>
        <taxon>Viridiplantae</taxon>
        <taxon>Streptophyta</taxon>
        <taxon>Embryophyta</taxon>
        <taxon>Tracheophyta</taxon>
        <taxon>Spermatophyta</taxon>
        <taxon>Magnoliopsida</taxon>
        <taxon>Liliopsida</taxon>
        <taxon>Poales</taxon>
        <taxon>Cyperaceae</taxon>
        <taxon>Cyperoideae</taxon>
        <taxon>Rhynchosporeae</taxon>
        <taxon>Rhynchospora</taxon>
    </lineage>
</organism>
<dbReference type="InterPro" id="IPR050666">
    <property type="entry name" value="ESRP"/>
</dbReference>
<dbReference type="SMART" id="SM00360">
    <property type="entry name" value="RRM"/>
    <property type="match status" value="2"/>
</dbReference>
<evidence type="ECO:0000256" key="3">
    <source>
        <dbReference type="PROSITE-ProRule" id="PRU00176"/>
    </source>
</evidence>
<evidence type="ECO:0000256" key="1">
    <source>
        <dbReference type="ARBA" id="ARBA00022737"/>
    </source>
</evidence>